<sequence>MGVFLVVLSPELLLLSVARASSAAAHIARYLSVIPSVARASSVAALTASAPFVAIVAELSLPLSSHLLPSSPTSLGIRSPVLSLFHDYTLFILLLLANAKSSSRMREDGEEEQELEAGRMYMPMPLILEPSASEFVKLQKPQHSDLGLSKLLWIGLKLRMP</sequence>
<dbReference type="EMBL" id="SDMP01000011">
    <property type="protein sequence ID" value="RYR29115.1"/>
    <property type="molecule type" value="Genomic_DNA"/>
</dbReference>
<organism evidence="2 3">
    <name type="scientific">Arachis hypogaea</name>
    <name type="common">Peanut</name>
    <dbReference type="NCBI Taxonomy" id="3818"/>
    <lineage>
        <taxon>Eukaryota</taxon>
        <taxon>Viridiplantae</taxon>
        <taxon>Streptophyta</taxon>
        <taxon>Embryophyta</taxon>
        <taxon>Tracheophyta</taxon>
        <taxon>Spermatophyta</taxon>
        <taxon>Magnoliopsida</taxon>
        <taxon>eudicotyledons</taxon>
        <taxon>Gunneridae</taxon>
        <taxon>Pentapetalae</taxon>
        <taxon>rosids</taxon>
        <taxon>fabids</taxon>
        <taxon>Fabales</taxon>
        <taxon>Fabaceae</taxon>
        <taxon>Papilionoideae</taxon>
        <taxon>50 kb inversion clade</taxon>
        <taxon>dalbergioids sensu lato</taxon>
        <taxon>Dalbergieae</taxon>
        <taxon>Pterocarpus clade</taxon>
        <taxon>Arachis</taxon>
    </lineage>
</organism>
<evidence type="ECO:0000313" key="2">
    <source>
        <dbReference type="EMBL" id="RYR29115.1"/>
    </source>
</evidence>
<comment type="caution">
    <text evidence="2">The sequence shown here is derived from an EMBL/GenBank/DDBJ whole genome shotgun (WGS) entry which is preliminary data.</text>
</comment>
<gene>
    <name evidence="2" type="ORF">Ahy_B01g053420</name>
</gene>
<protein>
    <submittedName>
        <fullName evidence="2">Uncharacterized protein</fullName>
    </submittedName>
</protein>
<evidence type="ECO:0000313" key="3">
    <source>
        <dbReference type="Proteomes" id="UP000289738"/>
    </source>
</evidence>
<dbReference type="AlphaFoldDB" id="A0A445ARS8"/>
<reference evidence="2 3" key="1">
    <citation type="submission" date="2019-01" db="EMBL/GenBank/DDBJ databases">
        <title>Sequencing of cultivated peanut Arachis hypogaea provides insights into genome evolution and oil improvement.</title>
        <authorList>
            <person name="Chen X."/>
        </authorList>
    </citation>
    <scope>NUCLEOTIDE SEQUENCE [LARGE SCALE GENOMIC DNA]</scope>
    <source>
        <strain evidence="3">cv. Fuhuasheng</strain>
        <tissue evidence="2">Leaves</tissue>
    </source>
</reference>
<keyword evidence="3" id="KW-1185">Reference proteome</keyword>
<feature type="chain" id="PRO_5019260266" evidence="1">
    <location>
        <begin position="21"/>
        <end position="161"/>
    </location>
</feature>
<keyword evidence="1" id="KW-0732">Signal</keyword>
<dbReference type="Proteomes" id="UP000289738">
    <property type="component" value="Chromosome B01"/>
</dbReference>
<proteinExistence type="predicted"/>
<evidence type="ECO:0000256" key="1">
    <source>
        <dbReference type="SAM" id="SignalP"/>
    </source>
</evidence>
<name>A0A445ARS8_ARAHY</name>
<feature type="signal peptide" evidence="1">
    <location>
        <begin position="1"/>
        <end position="20"/>
    </location>
</feature>
<accession>A0A445ARS8</accession>